<keyword evidence="3" id="KW-1185">Reference proteome</keyword>
<accession>A0AAD4IIQ1</accession>
<dbReference type="EMBL" id="JAANER010000001">
    <property type="protein sequence ID" value="KAG9195121.1"/>
    <property type="molecule type" value="Genomic_DNA"/>
</dbReference>
<sequence length="116" mass="13080">MEDLSRQQHVTQKLKNLQDQVYSASQQLTALENKLNSGSKRPSDFTKEQMREARKRIDIAMKKSTRATDLFHLGGRGHLHGTRPMTGEEANNEIEALAHGIAILLEDLDVVITFLP</sequence>
<gene>
    <name evidence="2" type="ORF">G6011_00241</name>
</gene>
<dbReference type="Proteomes" id="UP001199106">
    <property type="component" value="Unassembled WGS sequence"/>
</dbReference>
<comment type="caution">
    <text evidence="2">The sequence shown here is derived from an EMBL/GenBank/DDBJ whole genome shotgun (WGS) entry which is preliminary data.</text>
</comment>
<proteinExistence type="predicted"/>
<dbReference type="AlphaFoldDB" id="A0AAD4IIQ1"/>
<evidence type="ECO:0000313" key="3">
    <source>
        <dbReference type="Proteomes" id="UP001199106"/>
    </source>
</evidence>
<reference evidence="2" key="1">
    <citation type="submission" date="2021-07" db="EMBL/GenBank/DDBJ databases">
        <title>Genome Resource of American Ginseng Black Spot Pathogen Alternaria panax.</title>
        <authorList>
            <person name="Qiu C."/>
            <person name="Wang W."/>
            <person name="Liu Z."/>
        </authorList>
    </citation>
    <scope>NUCLEOTIDE SEQUENCE</scope>
    <source>
        <strain evidence="2">BNCC115425</strain>
    </source>
</reference>
<evidence type="ECO:0000313" key="2">
    <source>
        <dbReference type="EMBL" id="KAG9195121.1"/>
    </source>
</evidence>
<organism evidence="2 3">
    <name type="scientific">Alternaria panax</name>
    <dbReference type="NCBI Taxonomy" id="48097"/>
    <lineage>
        <taxon>Eukaryota</taxon>
        <taxon>Fungi</taxon>
        <taxon>Dikarya</taxon>
        <taxon>Ascomycota</taxon>
        <taxon>Pezizomycotina</taxon>
        <taxon>Dothideomycetes</taxon>
        <taxon>Pleosporomycetidae</taxon>
        <taxon>Pleosporales</taxon>
        <taxon>Pleosporineae</taxon>
        <taxon>Pleosporaceae</taxon>
        <taxon>Alternaria</taxon>
        <taxon>Alternaria sect. Panax</taxon>
    </lineage>
</organism>
<feature type="compositionally biased region" description="Basic and acidic residues" evidence="1">
    <location>
        <begin position="41"/>
        <end position="51"/>
    </location>
</feature>
<evidence type="ECO:0000256" key="1">
    <source>
        <dbReference type="SAM" id="MobiDB-lite"/>
    </source>
</evidence>
<feature type="region of interest" description="Disordered" evidence="1">
    <location>
        <begin position="32"/>
        <end position="51"/>
    </location>
</feature>
<protein>
    <submittedName>
        <fullName evidence="2">Uncharacterized protein</fullName>
    </submittedName>
</protein>
<name>A0AAD4IIQ1_9PLEO</name>